<dbReference type="InterPro" id="IPR011990">
    <property type="entry name" value="TPR-like_helical_dom_sf"/>
</dbReference>
<dbReference type="Proteomes" id="UP000681720">
    <property type="component" value="Unassembled WGS sequence"/>
</dbReference>
<comment type="caution">
    <text evidence="2">The sequence shown here is derived from an EMBL/GenBank/DDBJ whole genome shotgun (WGS) entry which is preliminary data.</text>
</comment>
<organism evidence="2 3">
    <name type="scientific">Rotaria magnacalcarata</name>
    <dbReference type="NCBI Taxonomy" id="392030"/>
    <lineage>
        <taxon>Eukaryota</taxon>
        <taxon>Metazoa</taxon>
        <taxon>Spiralia</taxon>
        <taxon>Gnathifera</taxon>
        <taxon>Rotifera</taxon>
        <taxon>Eurotatoria</taxon>
        <taxon>Bdelloidea</taxon>
        <taxon>Philodinida</taxon>
        <taxon>Philodinidae</taxon>
        <taxon>Rotaria</taxon>
    </lineage>
</organism>
<evidence type="ECO:0000313" key="2">
    <source>
        <dbReference type="EMBL" id="CAF5218970.1"/>
    </source>
</evidence>
<evidence type="ECO:0008006" key="4">
    <source>
        <dbReference type="Google" id="ProtNLM"/>
    </source>
</evidence>
<dbReference type="AlphaFoldDB" id="A0A8S3JNK6"/>
<accession>A0A8S3JNK6</accession>
<evidence type="ECO:0000313" key="1">
    <source>
        <dbReference type="EMBL" id="CAF5151415.1"/>
    </source>
</evidence>
<dbReference type="EMBL" id="CAJOBH010257970">
    <property type="protein sequence ID" value="CAF5151415.1"/>
    <property type="molecule type" value="Genomic_DNA"/>
</dbReference>
<evidence type="ECO:0000313" key="3">
    <source>
        <dbReference type="Proteomes" id="UP000681720"/>
    </source>
</evidence>
<reference evidence="2" key="1">
    <citation type="submission" date="2021-02" db="EMBL/GenBank/DDBJ databases">
        <authorList>
            <person name="Nowell W R."/>
        </authorList>
    </citation>
    <scope>NUCLEOTIDE SEQUENCE</scope>
</reference>
<protein>
    <recommendedName>
        <fullName evidence="4">Kinesin light chain</fullName>
    </recommendedName>
</protein>
<dbReference type="Proteomes" id="UP000681967">
    <property type="component" value="Unassembled WGS sequence"/>
</dbReference>
<proteinExistence type="predicted"/>
<dbReference type="EMBL" id="CAJOBJ010362462">
    <property type="protein sequence ID" value="CAF5218970.1"/>
    <property type="molecule type" value="Genomic_DNA"/>
</dbReference>
<gene>
    <name evidence="1" type="ORF">BYL167_LOCUS72326</name>
    <name evidence="2" type="ORF">GIL414_LOCUS83234</name>
</gene>
<dbReference type="Gene3D" id="1.25.40.10">
    <property type="entry name" value="Tetratricopeptide repeat domain"/>
    <property type="match status" value="1"/>
</dbReference>
<sequence>MGLVYEDTNDLKQALTFLQKAQTIYEATLSTNHPDVLNNSKVVQRLE</sequence>
<feature type="non-terminal residue" evidence="2">
    <location>
        <position position="47"/>
    </location>
</feature>
<name>A0A8S3JNK6_9BILA</name>